<proteinExistence type="predicted"/>
<evidence type="ECO:0000313" key="1">
    <source>
        <dbReference type="EMBL" id="CAA9999671.1"/>
    </source>
</evidence>
<evidence type="ECO:0000313" key="2">
    <source>
        <dbReference type="Proteomes" id="UP000479000"/>
    </source>
</evidence>
<organism evidence="1 2">
    <name type="scientific">Nesidiocoris tenuis</name>
    <dbReference type="NCBI Taxonomy" id="355587"/>
    <lineage>
        <taxon>Eukaryota</taxon>
        <taxon>Metazoa</taxon>
        <taxon>Ecdysozoa</taxon>
        <taxon>Arthropoda</taxon>
        <taxon>Hexapoda</taxon>
        <taxon>Insecta</taxon>
        <taxon>Pterygota</taxon>
        <taxon>Neoptera</taxon>
        <taxon>Paraneoptera</taxon>
        <taxon>Hemiptera</taxon>
        <taxon>Heteroptera</taxon>
        <taxon>Panheteroptera</taxon>
        <taxon>Cimicomorpha</taxon>
        <taxon>Miridae</taxon>
        <taxon>Dicyphina</taxon>
        <taxon>Nesidiocoris</taxon>
    </lineage>
</organism>
<dbReference type="EMBL" id="CADCXU010009031">
    <property type="protein sequence ID" value="CAA9999671.1"/>
    <property type="molecule type" value="Genomic_DNA"/>
</dbReference>
<dbReference type="AlphaFoldDB" id="A0A6H5GA86"/>
<sequence length="55" mass="6136">MRNAHSGGSVSPQEAEIENRCQVTLHNLPTRTYSPFCSCGLGRIPGYDDMYKIYA</sequence>
<name>A0A6H5GA86_9HEMI</name>
<protein>
    <submittedName>
        <fullName evidence="1">Uncharacterized protein</fullName>
    </submittedName>
</protein>
<dbReference type="Proteomes" id="UP000479000">
    <property type="component" value="Unassembled WGS sequence"/>
</dbReference>
<gene>
    <name evidence="1" type="ORF">NTEN_LOCUS5953</name>
</gene>
<reference evidence="1 2" key="1">
    <citation type="submission" date="2020-02" db="EMBL/GenBank/DDBJ databases">
        <authorList>
            <person name="Ferguson B K."/>
        </authorList>
    </citation>
    <scope>NUCLEOTIDE SEQUENCE [LARGE SCALE GENOMIC DNA]</scope>
</reference>
<keyword evidence="2" id="KW-1185">Reference proteome</keyword>
<accession>A0A6H5GA86</accession>